<dbReference type="SUPFAM" id="SSF56059">
    <property type="entry name" value="Glutathione synthetase ATP-binding domain-like"/>
    <property type="match status" value="1"/>
</dbReference>
<feature type="domain" description="ATP-grasp" evidence="6">
    <location>
        <begin position="94"/>
        <end position="297"/>
    </location>
</feature>
<evidence type="ECO:0000313" key="8">
    <source>
        <dbReference type="Proteomes" id="UP000178091"/>
    </source>
</evidence>
<dbReference type="Proteomes" id="UP000178091">
    <property type="component" value="Unassembled WGS sequence"/>
</dbReference>
<dbReference type="InterPro" id="IPR013815">
    <property type="entry name" value="ATP_grasp_subdomain_1"/>
</dbReference>
<proteinExistence type="predicted"/>
<sequence>MNVAVVGNGNREKAMKSVIEPSAGSSRVNSCVLVPWTTIDEVVAQVLDTADLVTIGPEAPLVAGLADKLHSLGIPTVGPTAAAAKLEGSKVFGRKICKEAIVRTPRYWRIDSERDAEALLANWEGPIVVKWDGLWGGKGVTIHHSAREALAKVSEGLPHGPVLIEEFLVGQEISVFFACDGVNGRFVGDACDKKKLLENDEGPNTGGMGAWSPSSYLTSHLLEEIQGDIVEPVLQVMKQRGVPYHGILYLGLMLVNVGGTILIYLIEFNCRWGDPEAQVILPRLKTNFVNILTATLETGGLESLPPIEFYSTKLVGVTIAGKDYPKKGSRLRTVVGSGKTYRAAHLDAYGQIEEMKDSGVLVVQDIQYRTDIGVGIV</sequence>
<dbReference type="InterPro" id="IPR020562">
    <property type="entry name" value="PRibGlycinamide_synth_N"/>
</dbReference>
<dbReference type="AlphaFoldDB" id="A0A1F4XSK3"/>
<dbReference type="PANTHER" id="PTHR43472">
    <property type="entry name" value="PHOSPHORIBOSYLAMINE--GLYCINE LIGASE"/>
    <property type="match status" value="1"/>
</dbReference>
<protein>
    <recommendedName>
        <fullName evidence="6">ATP-grasp domain-containing protein</fullName>
    </recommendedName>
</protein>
<dbReference type="PANTHER" id="PTHR43472:SF1">
    <property type="entry name" value="PHOSPHORIBOSYLAMINE--GLYCINE LIGASE, CHLOROPLASTIC"/>
    <property type="match status" value="1"/>
</dbReference>
<evidence type="ECO:0000259" key="6">
    <source>
        <dbReference type="PROSITE" id="PS50975"/>
    </source>
</evidence>
<keyword evidence="5" id="KW-1133">Transmembrane helix</keyword>
<dbReference type="InterPro" id="IPR011761">
    <property type="entry name" value="ATP-grasp"/>
</dbReference>
<dbReference type="GO" id="GO:0009113">
    <property type="term" value="P:purine nucleobase biosynthetic process"/>
    <property type="evidence" value="ECO:0007669"/>
    <property type="project" value="InterPro"/>
</dbReference>
<evidence type="ECO:0000256" key="4">
    <source>
        <dbReference type="PROSITE-ProRule" id="PRU00409"/>
    </source>
</evidence>
<dbReference type="InterPro" id="IPR016185">
    <property type="entry name" value="PreATP-grasp_dom_sf"/>
</dbReference>
<dbReference type="Pfam" id="PF02844">
    <property type="entry name" value="GARS_N"/>
    <property type="match status" value="1"/>
</dbReference>
<accession>A0A1F4XSK3</accession>
<dbReference type="GO" id="GO:0005524">
    <property type="term" value="F:ATP binding"/>
    <property type="evidence" value="ECO:0007669"/>
    <property type="project" value="UniProtKB-UniRule"/>
</dbReference>
<keyword evidence="5" id="KW-0472">Membrane</keyword>
<dbReference type="EMBL" id="MEWW01000010">
    <property type="protein sequence ID" value="OGC84687.1"/>
    <property type="molecule type" value="Genomic_DNA"/>
</dbReference>
<feature type="transmembrane region" description="Helical" evidence="5">
    <location>
        <begin position="247"/>
        <end position="266"/>
    </location>
</feature>
<gene>
    <name evidence="7" type="ORF">A3F55_02355</name>
</gene>
<dbReference type="InterPro" id="IPR020561">
    <property type="entry name" value="PRibGlycinamid_synth_ATP-grasp"/>
</dbReference>
<dbReference type="InterPro" id="IPR000115">
    <property type="entry name" value="PRibGlycinamide_synth"/>
</dbReference>
<dbReference type="SUPFAM" id="SSF52440">
    <property type="entry name" value="PreATP-grasp domain"/>
    <property type="match status" value="1"/>
</dbReference>
<reference evidence="7 8" key="1">
    <citation type="journal article" date="2016" name="Nat. Commun.">
        <title>Thousands of microbial genomes shed light on interconnected biogeochemical processes in an aquifer system.</title>
        <authorList>
            <person name="Anantharaman K."/>
            <person name="Brown C.T."/>
            <person name="Hug L.A."/>
            <person name="Sharon I."/>
            <person name="Castelle C.J."/>
            <person name="Probst A.J."/>
            <person name="Thomas B.C."/>
            <person name="Singh A."/>
            <person name="Wilkins M.J."/>
            <person name="Karaoz U."/>
            <person name="Brodie E.L."/>
            <person name="Williams K.H."/>
            <person name="Hubbard S.S."/>
            <person name="Banfield J.F."/>
        </authorList>
    </citation>
    <scope>NUCLEOTIDE SEQUENCE [LARGE SCALE GENOMIC DNA]</scope>
</reference>
<keyword evidence="1" id="KW-0436">Ligase</keyword>
<dbReference type="Gene3D" id="3.30.1490.20">
    <property type="entry name" value="ATP-grasp fold, A domain"/>
    <property type="match status" value="1"/>
</dbReference>
<evidence type="ECO:0000256" key="5">
    <source>
        <dbReference type="SAM" id="Phobius"/>
    </source>
</evidence>
<comment type="caution">
    <text evidence="7">The sequence shown here is derived from an EMBL/GenBank/DDBJ whole genome shotgun (WGS) entry which is preliminary data.</text>
</comment>
<keyword evidence="3 4" id="KW-0067">ATP-binding</keyword>
<evidence type="ECO:0000256" key="1">
    <source>
        <dbReference type="ARBA" id="ARBA00022598"/>
    </source>
</evidence>
<dbReference type="GO" id="GO:0046872">
    <property type="term" value="F:metal ion binding"/>
    <property type="evidence" value="ECO:0007669"/>
    <property type="project" value="InterPro"/>
</dbReference>
<keyword evidence="2 4" id="KW-0547">Nucleotide-binding</keyword>
<dbReference type="Pfam" id="PF01071">
    <property type="entry name" value="GARS_A"/>
    <property type="match status" value="1"/>
</dbReference>
<dbReference type="GO" id="GO:0004637">
    <property type="term" value="F:phosphoribosylamine-glycine ligase activity"/>
    <property type="evidence" value="ECO:0007669"/>
    <property type="project" value="InterPro"/>
</dbReference>
<name>A0A1F4XSK3_9BACT</name>
<organism evidence="7 8">
    <name type="scientific">Candidatus Adlerbacteria bacterium RIFCSPHIGHO2_12_FULL_53_18</name>
    <dbReference type="NCBI Taxonomy" id="1797242"/>
    <lineage>
        <taxon>Bacteria</taxon>
        <taxon>Candidatus Adleribacteriota</taxon>
    </lineage>
</organism>
<keyword evidence="5" id="KW-0812">Transmembrane</keyword>
<evidence type="ECO:0000313" key="7">
    <source>
        <dbReference type="EMBL" id="OGC84687.1"/>
    </source>
</evidence>
<evidence type="ECO:0000256" key="3">
    <source>
        <dbReference type="ARBA" id="ARBA00022840"/>
    </source>
</evidence>
<dbReference type="PROSITE" id="PS50975">
    <property type="entry name" value="ATP_GRASP"/>
    <property type="match status" value="1"/>
</dbReference>
<dbReference type="Gene3D" id="3.30.470.20">
    <property type="entry name" value="ATP-grasp fold, B domain"/>
    <property type="match status" value="1"/>
</dbReference>
<evidence type="ECO:0000256" key="2">
    <source>
        <dbReference type="ARBA" id="ARBA00022741"/>
    </source>
</evidence>
<dbReference type="SMART" id="SM01209">
    <property type="entry name" value="GARS_A"/>
    <property type="match status" value="1"/>
</dbReference>
<dbReference type="Gene3D" id="3.40.50.20">
    <property type="match status" value="1"/>
</dbReference>